<organism evidence="1 2">
    <name type="scientific">Maritalea porphyrae</name>
    <dbReference type="NCBI Taxonomy" id="880732"/>
    <lineage>
        <taxon>Bacteria</taxon>
        <taxon>Pseudomonadati</taxon>
        <taxon>Pseudomonadota</taxon>
        <taxon>Alphaproteobacteria</taxon>
        <taxon>Hyphomicrobiales</taxon>
        <taxon>Devosiaceae</taxon>
        <taxon>Maritalea</taxon>
    </lineage>
</organism>
<keyword evidence="2" id="KW-1185">Reference proteome</keyword>
<evidence type="ECO:0000313" key="1">
    <source>
        <dbReference type="EMBL" id="GLQ16987.1"/>
    </source>
</evidence>
<dbReference type="Proteomes" id="UP001161405">
    <property type="component" value="Unassembled WGS sequence"/>
</dbReference>
<protein>
    <recommendedName>
        <fullName evidence="3">Response regulatory domain-containing protein</fullName>
    </recommendedName>
</protein>
<reference evidence="1" key="1">
    <citation type="journal article" date="2014" name="Int. J. Syst. Evol. Microbiol.">
        <title>Complete genome of a new Firmicutes species belonging to the dominant human colonic microbiota ('Ruminococcus bicirculans') reveals two chromosomes and a selective capacity to utilize plant glucans.</title>
        <authorList>
            <consortium name="NISC Comparative Sequencing Program"/>
            <person name="Wegmann U."/>
            <person name="Louis P."/>
            <person name="Goesmann A."/>
            <person name="Henrissat B."/>
            <person name="Duncan S.H."/>
            <person name="Flint H.J."/>
        </authorList>
    </citation>
    <scope>NUCLEOTIDE SEQUENCE</scope>
    <source>
        <strain evidence="1">NBRC 107169</strain>
    </source>
</reference>
<proteinExistence type="predicted"/>
<evidence type="ECO:0008006" key="3">
    <source>
        <dbReference type="Google" id="ProtNLM"/>
    </source>
</evidence>
<evidence type="ECO:0000313" key="2">
    <source>
        <dbReference type="Proteomes" id="UP001161405"/>
    </source>
</evidence>
<comment type="caution">
    <text evidence="1">The sequence shown here is derived from an EMBL/GenBank/DDBJ whole genome shotgun (WGS) entry which is preliminary data.</text>
</comment>
<gene>
    <name evidence="1" type="ORF">GCM10007879_12360</name>
</gene>
<accession>A0ABQ5USQ5</accession>
<dbReference type="EMBL" id="BSNI01000002">
    <property type="protein sequence ID" value="GLQ16987.1"/>
    <property type="molecule type" value="Genomic_DNA"/>
</dbReference>
<name>A0ABQ5USQ5_9HYPH</name>
<reference evidence="1" key="2">
    <citation type="submission" date="2023-01" db="EMBL/GenBank/DDBJ databases">
        <title>Draft genome sequence of Maritalea porphyrae strain NBRC 107169.</title>
        <authorList>
            <person name="Sun Q."/>
            <person name="Mori K."/>
        </authorList>
    </citation>
    <scope>NUCLEOTIDE SEQUENCE</scope>
    <source>
        <strain evidence="1">NBRC 107169</strain>
    </source>
</reference>
<dbReference type="RefSeq" id="WP_284362808.1">
    <property type="nucleotide sequence ID" value="NZ_BSNI01000002.1"/>
</dbReference>
<sequence length="205" mass="23141">MISFDFAANMGTNPNSKSLIGDICADLGFKTVRPYLGLQDAERLSKVNPIIFYLFDYSPDFERSKMQINELRASHQLRVRFAPLICFVESPSKESIIECVNAGFDDVLTIPWVASTIKERLSKQVNTKSIYFETDSYFGPDRRRFSDDKSKRGTTAPAAGFGFRRYEFVRNNFAGVQIMQDKVIGKAPKRQSAASQGGVQHRMSV</sequence>